<proteinExistence type="inferred from homology"/>
<comment type="caution">
    <text evidence="3">The sequence shown here is derived from an EMBL/GenBank/DDBJ whole genome shotgun (WGS) entry which is preliminary data.</text>
</comment>
<dbReference type="SUPFAM" id="SSF51735">
    <property type="entry name" value="NAD(P)-binding Rossmann-fold domains"/>
    <property type="match status" value="1"/>
</dbReference>
<keyword evidence="2" id="KW-0560">Oxidoreductase</keyword>
<dbReference type="PRINTS" id="PR00080">
    <property type="entry name" value="SDRFAMILY"/>
</dbReference>
<dbReference type="PROSITE" id="PS00061">
    <property type="entry name" value="ADH_SHORT"/>
    <property type="match status" value="1"/>
</dbReference>
<gene>
    <name evidence="3" type="ORF">DW687_02710</name>
</gene>
<dbReference type="InterPro" id="IPR036291">
    <property type="entry name" value="NAD(P)-bd_dom_sf"/>
</dbReference>
<evidence type="ECO:0000313" key="4">
    <source>
        <dbReference type="Proteomes" id="UP000261212"/>
    </source>
</evidence>
<dbReference type="InterPro" id="IPR020904">
    <property type="entry name" value="Sc_DH/Rdtase_CS"/>
</dbReference>
<dbReference type="GO" id="GO:0008206">
    <property type="term" value="P:bile acid metabolic process"/>
    <property type="evidence" value="ECO:0007669"/>
    <property type="project" value="UniProtKB-ARBA"/>
</dbReference>
<sequence>MSYEIDLSNQVALITGSGKGIGAEIASVLASAGATVIINDIMDEEMCIETLNNISQIGPNPYYIKCDISNEDDVKSMIETVKEKFGRLDIIVNNAVISVNSGASYDKMFAVNVKGAAYVTENSYTLLKESKGKIVNIVSASVFMGRTESKEYVSTKAGVYGLSMFYAKHYAKDGIRVNAVAPAVVVTDLMIKRYGSKEAILEHYTDKMPLGRVGYPKDTANVVLFLVSHMSDMLTGEVLFVDGGRMHIGHNI</sequence>
<evidence type="ECO:0000256" key="2">
    <source>
        <dbReference type="ARBA" id="ARBA00023002"/>
    </source>
</evidence>
<dbReference type="FunFam" id="3.40.50.720:FF:000084">
    <property type="entry name" value="Short-chain dehydrogenase reductase"/>
    <property type="match status" value="1"/>
</dbReference>
<dbReference type="Pfam" id="PF13561">
    <property type="entry name" value="adh_short_C2"/>
    <property type="match status" value="1"/>
</dbReference>
<organism evidence="3 4">
    <name type="scientific">Anaerofustis stercorihominis</name>
    <dbReference type="NCBI Taxonomy" id="214853"/>
    <lineage>
        <taxon>Bacteria</taxon>
        <taxon>Bacillati</taxon>
        <taxon>Bacillota</taxon>
        <taxon>Clostridia</taxon>
        <taxon>Eubacteriales</taxon>
        <taxon>Eubacteriaceae</taxon>
        <taxon>Anaerofustis</taxon>
    </lineage>
</organism>
<dbReference type="RefSeq" id="WP_117531430.1">
    <property type="nucleotide sequence ID" value="NZ_QUSM01000002.1"/>
</dbReference>
<comment type="similarity">
    <text evidence="1">Belongs to the short-chain dehydrogenases/reductases (SDR) family.</text>
</comment>
<dbReference type="EMBL" id="QUSM01000002">
    <property type="protein sequence ID" value="RGD75254.1"/>
    <property type="molecule type" value="Genomic_DNA"/>
</dbReference>
<dbReference type="Gene3D" id="3.40.50.720">
    <property type="entry name" value="NAD(P)-binding Rossmann-like Domain"/>
    <property type="match status" value="1"/>
</dbReference>
<protein>
    <submittedName>
        <fullName evidence="3">SDR family oxidoreductase</fullName>
    </submittedName>
</protein>
<reference evidence="3 4" key="1">
    <citation type="submission" date="2018-08" db="EMBL/GenBank/DDBJ databases">
        <title>A genome reference for cultivated species of the human gut microbiota.</title>
        <authorList>
            <person name="Zou Y."/>
            <person name="Xue W."/>
            <person name="Luo G."/>
        </authorList>
    </citation>
    <scope>NUCLEOTIDE SEQUENCE [LARGE SCALE GENOMIC DNA]</scope>
    <source>
        <strain evidence="3 4">AM25-6</strain>
    </source>
</reference>
<evidence type="ECO:0000313" key="3">
    <source>
        <dbReference type="EMBL" id="RGD75254.1"/>
    </source>
</evidence>
<dbReference type="Proteomes" id="UP000261212">
    <property type="component" value="Unassembled WGS sequence"/>
</dbReference>
<dbReference type="PANTHER" id="PTHR24321">
    <property type="entry name" value="DEHYDROGENASES, SHORT CHAIN"/>
    <property type="match status" value="1"/>
</dbReference>
<evidence type="ECO:0000256" key="1">
    <source>
        <dbReference type="ARBA" id="ARBA00006484"/>
    </source>
</evidence>
<dbReference type="AlphaFoldDB" id="A0A3E3E129"/>
<dbReference type="PRINTS" id="PR00081">
    <property type="entry name" value="GDHRDH"/>
</dbReference>
<dbReference type="InterPro" id="IPR002347">
    <property type="entry name" value="SDR_fam"/>
</dbReference>
<name>A0A3E3E129_9FIRM</name>
<dbReference type="CDD" id="cd05233">
    <property type="entry name" value="SDR_c"/>
    <property type="match status" value="1"/>
</dbReference>
<dbReference type="GO" id="GO:0016491">
    <property type="term" value="F:oxidoreductase activity"/>
    <property type="evidence" value="ECO:0007669"/>
    <property type="project" value="UniProtKB-KW"/>
</dbReference>
<accession>A0A3E3E129</accession>
<dbReference type="PANTHER" id="PTHR24321:SF8">
    <property type="entry name" value="ESTRADIOL 17-BETA-DEHYDROGENASE 8-RELATED"/>
    <property type="match status" value="1"/>
</dbReference>